<dbReference type="AlphaFoldDB" id="A0AA50HLS1"/>
<keyword evidence="3" id="KW-1185">Reference proteome</keyword>
<accession>A0AA50HLS1</accession>
<dbReference type="Proteomes" id="UP001228139">
    <property type="component" value="Chromosome"/>
</dbReference>
<feature type="transmembrane region" description="Helical" evidence="1">
    <location>
        <begin position="161"/>
        <end position="181"/>
    </location>
</feature>
<dbReference type="RefSeq" id="WP_306210339.1">
    <property type="nucleotide sequence ID" value="NZ_CP132353.1"/>
</dbReference>
<name>A0AA50HLS1_9GAMM</name>
<feature type="transmembrane region" description="Helical" evidence="1">
    <location>
        <begin position="229"/>
        <end position="251"/>
    </location>
</feature>
<feature type="transmembrane region" description="Helical" evidence="1">
    <location>
        <begin position="72"/>
        <end position="97"/>
    </location>
</feature>
<feature type="transmembrane region" description="Helical" evidence="1">
    <location>
        <begin position="109"/>
        <end position="128"/>
    </location>
</feature>
<evidence type="ECO:0000313" key="3">
    <source>
        <dbReference type="Proteomes" id="UP001228139"/>
    </source>
</evidence>
<proteinExistence type="predicted"/>
<feature type="transmembrane region" description="Helical" evidence="1">
    <location>
        <begin position="193"/>
        <end position="217"/>
    </location>
</feature>
<feature type="transmembrane region" description="Helical" evidence="1">
    <location>
        <begin position="35"/>
        <end position="52"/>
    </location>
</feature>
<organism evidence="2 3">
    <name type="scientific">Erwinia pyri</name>
    <dbReference type="NCBI Taxonomy" id="3062598"/>
    <lineage>
        <taxon>Bacteria</taxon>
        <taxon>Pseudomonadati</taxon>
        <taxon>Pseudomonadota</taxon>
        <taxon>Gammaproteobacteria</taxon>
        <taxon>Enterobacterales</taxon>
        <taxon>Erwiniaceae</taxon>
        <taxon>Erwinia</taxon>
    </lineage>
</organism>
<feature type="transmembrane region" description="Helical" evidence="1">
    <location>
        <begin position="134"/>
        <end position="154"/>
    </location>
</feature>
<gene>
    <name evidence="2" type="ORF">Q3V30_03045</name>
</gene>
<keyword evidence="1" id="KW-1133">Transmembrane helix</keyword>
<keyword evidence="1" id="KW-0472">Membrane</keyword>
<reference evidence="2 3" key="1">
    <citation type="submission" date="2023-07" db="EMBL/GenBank/DDBJ databases">
        <title>Pathogenic bacteria of pear tree diseases.</title>
        <authorList>
            <person name="Zhang Z."/>
            <person name="He L."/>
            <person name="Huang R."/>
        </authorList>
    </citation>
    <scope>NUCLEOTIDE SEQUENCE [LARGE SCALE GENOMIC DNA]</scope>
    <source>
        <strain evidence="2 3">DE2</strain>
    </source>
</reference>
<protein>
    <submittedName>
        <fullName evidence="2">Uncharacterized protein</fullName>
    </submittedName>
</protein>
<sequence>MNRSTLEKIRSNKPLKKSPPVFNVLRYLANNITKISLILVMMGCFNLWFYLYRIDHLTLLPSMLTTPSTLLAISFALAGIIVAFFITLLMPAIFYLAKTLLSKEHKPDKAIIPHSFLISMIIAVTGVLESETAFLTLIFIFSGYCIILITYLLYGDWKRQLNIYCSAIIINVAFIIILAFIYNKADLSGIDRFYRFITIFLYITICYFPIMAIYDFFNGTKRGINKKTIISLATTFIIIFYVTLNITPGFFVRANDHAIYLAGLKSNHINLYKIQANEYPAHWFKNKWTVKYRENETIWVEGYAIFQNSNIKVICPADSQARIQKKLIEETTIFSRLEKSRGASKDMENCIEIENKTGSTLFWQKDKDSEKKSQSTAPSV</sequence>
<dbReference type="KEGG" id="epi:Q3V30_03045"/>
<dbReference type="EMBL" id="CP132353">
    <property type="protein sequence ID" value="WLS79503.1"/>
    <property type="molecule type" value="Genomic_DNA"/>
</dbReference>
<keyword evidence="1" id="KW-0812">Transmembrane</keyword>
<evidence type="ECO:0000256" key="1">
    <source>
        <dbReference type="SAM" id="Phobius"/>
    </source>
</evidence>
<evidence type="ECO:0000313" key="2">
    <source>
        <dbReference type="EMBL" id="WLS79503.1"/>
    </source>
</evidence>